<feature type="transmembrane region" description="Helical" evidence="1">
    <location>
        <begin position="80"/>
        <end position="102"/>
    </location>
</feature>
<evidence type="ECO:0000313" key="2">
    <source>
        <dbReference type="EMBL" id="GIX83720.1"/>
    </source>
</evidence>
<keyword evidence="1" id="KW-0812">Transmembrane</keyword>
<reference evidence="2 3" key="1">
    <citation type="submission" date="2021-06" db="EMBL/GenBank/DDBJ databases">
        <title>Caerostris extrusa draft genome.</title>
        <authorList>
            <person name="Kono N."/>
            <person name="Arakawa K."/>
        </authorList>
    </citation>
    <scope>NUCLEOTIDE SEQUENCE [LARGE SCALE GENOMIC DNA]</scope>
</reference>
<accession>A0AAV4NIY4</accession>
<evidence type="ECO:0000256" key="1">
    <source>
        <dbReference type="SAM" id="Phobius"/>
    </source>
</evidence>
<proteinExistence type="predicted"/>
<keyword evidence="1" id="KW-0472">Membrane</keyword>
<sequence>MPFILCSFLSQHTRASSIHKANSKPLLHRKNSATCDTNPADEILFNSSRLEKSTLFRDPPPSNPLFLGGGRRDGLSSANLFSSSGSVIQILFEALFVLFFSFPEWNWKKKYRLPLHIPERCRSGKEFHFPSLLGIK</sequence>
<keyword evidence="3" id="KW-1185">Reference proteome</keyword>
<dbReference type="Proteomes" id="UP001054945">
    <property type="component" value="Unassembled WGS sequence"/>
</dbReference>
<gene>
    <name evidence="2" type="ORF">CEXT_607131</name>
</gene>
<protein>
    <submittedName>
        <fullName evidence="2">Uncharacterized protein</fullName>
    </submittedName>
</protein>
<evidence type="ECO:0000313" key="3">
    <source>
        <dbReference type="Proteomes" id="UP001054945"/>
    </source>
</evidence>
<dbReference type="AlphaFoldDB" id="A0AAV4NIY4"/>
<comment type="caution">
    <text evidence="2">The sequence shown here is derived from an EMBL/GenBank/DDBJ whole genome shotgun (WGS) entry which is preliminary data.</text>
</comment>
<dbReference type="EMBL" id="BPLR01020898">
    <property type="protein sequence ID" value="GIX83720.1"/>
    <property type="molecule type" value="Genomic_DNA"/>
</dbReference>
<keyword evidence="1" id="KW-1133">Transmembrane helix</keyword>
<name>A0AAV4NIY4_CAEEX</name>
<organism evidence="2 3">
    <name type="scientific">Caerostris extrusa</name>
    <name type="common">Bark spider</name>
    <name type="synonym">Caerostris bankana</name>
    <dbReference type="NCBI Taxonomy" id="172846"/>
    <lineage>
        <taxon>Eukaryota</taxon>
        <taxon>Metazoa</taxon>
        <taxon>Ecdysozoa</taxon>
        <taxon>Arthropoda</taxon>
        <taxon>Chelicerata</taxon>
        <taxon>Arachnida</taxon>
        <taxon>Araneae</taxon>
        <taxon>Araneomorphae</taxon>
        <taxon>Entelegynae</taxon>
        <taxon>Araneoidea</taxon>
        <taxon>Araneidae</taxon>
        <taxon>Caerostris</taxon>
    </lineage>
</organism>